<accession>A0A8H3IR06</accession>
<comment type="caution">
    <text evidence="5">The sequence shown here is derived from an EMBL/GenBank/DDBJ whole genome shotgun (WGS) entry which is preliminary data.</text>
</comment>
<dbReference type="PANTHER" id="PTHR15921:SF3">
    <property type="entry name" value="PRE-MRNA CLEAVAGE COMPLEX 2 PROTEIN PCF11"/>
    <property type="match status" value="1"/>
</dbReference>
<proteinExistence type="predicted"/>
<dbReference type="GO" id="GO:0006369">
    <property type="term" value="P:termination of RNA polymerase II transcription"/>
    <property type="evidence" value="ECO:0007669"/>
    <property type="project" value="InterPro"/>
</dbReference>
<dbReference type="Pfam" id="PF21936">
    <property type="entry name" value="Pcf11_C"/>
    <property type="match status" value="1"/>
</dbReference>
<feature type="compositionally biased region" description="Low complexity" evidence="2">
    <location>
        <begin position="207"/>
        <end position="219"/>
    </location>
</feature>
<dbReference type="InterPro" id="IPR054127">
    <property type="entry name" value="Pcf11_C"/>
</dbReference>
<feature type="region of interest" description="Disordered" evidence="2">
    <location>
        <begin position="148"/>
        <end position="253"/>
    </location>
</feature>
<feature type="compositionally biased region" description="Pro residues" evidence="2">
    <location>
        <begin position="327"/>
        <end position="340"/>
    </location>
</feature>
<dbReference type="FunFam" id="1.25.40.90:FF:000016">
    <property type="entry name" value="mRNA cleavage factor complex component Pcf11"/>
    <property type="match status" value="1"/>
</dbReference>
<dbReference type="GO" id="GO:0035091">
    <property type="term" value="F:phosphatidylinositol binding"/>
    <property type="evidence" value="ECO:0007669"/>
    <property type="project" value="InterPro"/>
</dbReference>
<dbReference type="PROSITE" id="PS50179">
    <property type="entry name" value="VHS"/>
    <property type="match status" value="1"/>
</dbReference>
<dbReference type="OrthoDB" id="2129491at2759"/>
<dbReference type="PANTHER" id="PTHR15921">
    <property type="entry name" value="PRE-MRNA CLEAVAGE COMPLEX II"/>
    <property type="match status" value="1"/>
</dbReference>
<feature type="domain" description="VHS" evidence="3">
    <location>
        <begin position="48"/>
        <end position="125"/>
    </location>
</feature>
<comment type="subunit">
    <text evidence="1">Component of the ESCRT-0 complex composed of HSE1 and VPS27.</text>
</comment>
<dbReference type="CDD" id="cd16982">
    <property type="entry name" value="CID_Pcf11"/>
    <property type="match status" value="1"/>
</dbReference>
<sequence length="663" mass="73082">MSVGLPSDEVAEDYKNSLEDLTINSRYEISNLTVIAKENTEHAMAISRVLENHIKNTPPDRKLPALYVLDSVVKNVGTPYTLFLGRNLYTIFMNAYSLVNNQVRRKLDEMLKTWKEPVPGSLDPRPVFPLETIRPIENALIKARTAAIQAQQQQQSRAQQEAMARTRPMATPNPQWRNTPTPPQARGPYYPPPQQMYGPQHVPNGNYQAQPQYPPTATYPVPPQPTATIYHPPYPQPQVYSQPQQPPNSSDPIHQDVEKLISAARSEFSSNVNDDSLRIRLQALLALQGALKSQTLTPQEFQAARNEVARLFAEVYGTSRPVASAPPRTPIPPTYVPPQQVPQQQRPAQVPTPQNPDIQSLLSSRNLADIIAKAQQAPATPPISLLPFSQPQPAPQNSSIPSLSANLGDMLASLKSKGILSGASITPVNGSHGYAPPPAAIQTPPTVPGGFPRPALVNDVEVISASLKRPRINLVSTLYESRPNQCSTCGRRFLATAEGKERKARHLDWHFRTNQRLADSAKRGQNRSWYVDELEWIRSRDNPEDVPLTDASSDAARAALAASYAAADPKNKHIPVPSDPALANQPCPICQEKFDMVWNDEVQDFVWMDAMKIGNRVYHASCHSEVKKEGGTTPLRISTPDSVLGKRKAVGDYNTGNAKAVKA</sequence>
<name>A0A8H3IR06_9LECA</name>
<dbReference type="GO" id="GO:0005737">
    <property type="term" value="C:cytoplasm"/>
    <property type="evidence" value="ECO:0007669"/>
    <property type="project" value="TreeGrafter"/>
</dbReference>
<dbReference type="EMBL" id="CAJPDT010000035">
    <property type="protein sequence ID" value="CAF9924185.1"/>
    <property type="molecule type" value="Genomic_DNA"/>
</dbReference>
<dbReference type="InterPro" id="IPR045154">
    <property type="entry name" value="PCF11-like"/>
</dbReference>
<feature type="compositionally biased region" description="Low complexity" evidence="2">
    <location>
        <begin position="148"/>
        <end position="165"/>
    </location>
</feature>
<dbReference type="GO" id="GO:0005849">
    <property type="term" value="C:mRNA cleavage factor complex"/>
    <property type="evidence" value="ECO:0007669"/>
    <property type="project" value="InterPro"/>
</dbReference>
<feature type="region of interest" description="Disordered" evidence="2">
    <location>
        <begin position="321"/>
        <end position="355"/>
    </location>
</feature>
<evidence type="ECO:0008006" key="7">
    <source>
        <dbReference type="Google" id="ProtNLM"/>
    </source>
</evidence>
<dbReference type="InterPro" id="IPR008942">
    <property type="entry name" value="ENTH_VHS"/>
</dbReference>
<evidence type="ECO:0000313" key="6">
    <source>
        <dbReference type="Proteomes" id="UP000664534"/>
    </source>
</evidence>
<reference evidence="5" key="1">
    <citation type="submission" date="2021-03" db="EMBL/GenBank/DDBJ databases">
        <authorList>
            <person name="Tagirdzhanova G."/>
        </authorList>
    </citation>
    <scope>NUCLEOTIDE SEQUENCE</scope>
</reference>
<dbReference type="InterPro" id="IPR002014">
    <property type="entry name" value="VHS_dom"/>
</dbReference>
<feature type="compositionally biased region" description="Low complexity" evidence="2">
    <location>
        <begin position="341"/>
        <end position="352"/>
    </location>
</feature>
<dbReference type="AlphaFoldDB" id="A0A8H3IR06"/>
<dbReference type="InterPro" id="IPR021605">
    <property type="entry name" value="Pcf11_Clp1-ID"/>
</dbReference>
<dbReference type="SMART" id="SM00582">
    <property type="entry name" value="RPR"/>
    <property type="match status" value="1"/>
</dbReference>
<evidence type="ECO:0000256" key="2">
    <source>
        <dbReference type="SAM" id="MobiDB-lite"/>
    </source>
</evidence>
<dbReference type="Proteomes" id="UP000664534">
    <property type="component" value="Unassembled WGS sequence"/>
</dbReference>
<dbReference type="PROSITE" id="PS51391">
    <property type="entry name" value="CID"/>
    <property type="match status" value="1"/>
</dbReference>
<dbReference type="GO" id="GO:0016192">
    <property type="term" value="P:vesicle-mediated transport"/>
    <property type="evidence" value="ECO:0007669"/>
    <property type="project" value="UniProtKB-ARBA"/>
</dbReference>
<dbReference type="GO" id="GO:0000993">
    <property type="term" value="F:RNA polymerase II complex binding"/>
    <property type="evidence" value="ECO:0007669"/>
    <property type="project" value="InterPro"/>
</dbReference>
<dbReference type="InterPro" id="IPR047415">
    <property type="entry name" value="Pcf11_CID"/>
</dbReference>
<dbReference type="Pfam" id="PF04818">
    <property type="entry name" value="CID"/>
    <property type="match status" value="1"/>
</dbReference>
<feature type="domain" description="CID" evidence="4">
    <location>
        <begin position="6"/>
        <end position="144"/>
    </location>
</feature>
<feature type="compositionally biased region" description="Pro residues" evidence="2">
    <location>
        <begin position="180"/>
        <end position="194"/>
    </location>
</feature>
<evidence type="ECO:0000259" key="4">
    <source>
        <dbReference type="PROSITE" id="PS51391"/>
    </source>
</evidence>
<evidence type="ECO:0000259" key="3">
    <source>
        <dbReference type="PROSITE" id="PS50179"/>
    </source>
</evidence>
<dbReference type="GO" id="GO:0007034">
    <property type="term" value="P:vacuolar transport"/>
    <property type="evidence" value="ECO:0007669"/>
    <property type="project" value="UniProtKB-ARBA"/>
</dbReference>
<protein>
    <recommendedName>
        <fullName evidence="7">CID domain-containing protein</fullName>
    </recommendedName>
</protein>
<dbReference type="Pfam" id="PF11526">
    <property type="entry name" value="Pfc11_Clp1_ID"/>
    <property type="match status" value="1"/>
</dbReference>
<dbReference type="GO" id="GO:0031124">
    <property type="term" value="P:mRNA 3'-end processing"/>
    <property type="evidence" value="ECO:0007669"/>
    <property type="project" value="InterPro"/>
</dbReference>
<dbReference type="SUPFAM" id="SSF48464">
    <property type="entry name" value="ENTH/VHS domain"/>
    <property type="match status" value="1"/>
</dbReference>
<feature type="compositionally biased region" description="Low complexity" evidence="2">
    <location>
        <begin position="226"/>
        <end position="252"/>
    </location>
</feature>
<organism evidence="5 6">
    <name type="scientific">Imshaugia aleurites</name>
    <dbReference type="NCBI Taxonomy" id="172621"/>
    <lineage>
        <taxon>Eukaryota</taxon>
        <taxon>Fungi</taxon>
        <taxon>Dikarya</taxon>
        <taxon>Ascomycota</taxon>
        <taxon>Pezizomycotina</taxon>
        <taxon>Lecanoromycetes</taxon>
        <taxon>OSLEUM clade</taxon>
        <taxon>Lecanoromycetidae</taxon>
        <taxon>Lecanorales</taxon>
        <taxon>Lecanorineae</taxon>
        <taxon>Parmeliaceae</taxon>
        <taxon>Imshaugia</taxon>
    </lineage>
</organism>
<evidence type="ECO:0000313" key="5">
    <source>
        <dbReference type="EMBL" id="CAF9924185.1"/>
    </source>
</evidence>
<gene>
    <name evidence="5" type="ORF">IMSHALPRED_006138</name>
</gene>
<keyword evidence="6" id="KW-1185">Reference proteome</keyword>
<dbReference type="InterPro" id="IPR006569">
    <property type="entry name" value="CID_dom"/>
</dbReference>
<dbReference type="Gene3D" id="1.25.40.90">
    <property type="match status" value="1"/>
</dbReference>
<dbReference type="GO" id="GO:0003729">
    <property type="term" value="F:mRNA binding"/>
    <property type="evidence" value="ECO:0007669"/>
    <property type="project" value="InterPro"/>
</dbReference>
<dbReference type="GO" id="GO:0043130">
    <property type="term" value="F:ubiquitin binding"/>
    <property type="evidence" value="ECO:0007669"/>
    <property type="project" value="InterPro"/>
</dbReference>
<evidence type="ECO:0000256" key="1">
    <source>
        <dbReference type="ARBA" id="ARBA00011446"/>
    </source>
</evidence>